<sequence length="306" mass="34035">MNGMEIKPYSACRVLIVDDEPMSRLLLESILESVFHCTVVESGKDAISNCEECLPDLVLLDMNMPDISGLEVCATLKASPTTSHIPVIFVTSTMDIESENACWEVGASDFVMKPVNASTLTHRVKTHLQNKLRTEFLEMMTFHDQLTGLYNRMYLTKEIPLLIKQVARDKGMVGAIMIDIDYFKLFNDHYGHLEGDNCLKKVAQIIADTVKRPKDAVIRFGGEEFLVILPYIDYQGIKLVANQLVKAVRQAGIVHEKGISGYVSISAGYAVWKAADVVDEDSASLIEDADISLFEAKERGRNQAKG</sequence>
<gene>
    <name evidence="7" type="ORF">AV942_07990</name>
</gene>
<dbReference type="FunFam" id="3.30.70.270:FF:000001">
    <property type="entry name" value="Diguanylate cyclase domain protein"/>
    <property type="match status" value="1"/>
</dbReference>
<dbReference type="PROSITE" id="PS50887">
    <property type="entry name" value="GGDEF"/>
    <property type="match status" value="1"/>
</dbReference>
<dbReference type="PROSITE" id="PS50110">
    <property type="entry name" value="RESPONSE_REGULATORY"/>
    <property type="match status" value="1"/>
</dbReference>
<accession>A0AAC9ACX6</accession>
<dbReference type="InterPro" id="IPR050469">
    <property type="entry name" value="Diguanylate_Cyclase"/>
</dbReference>
<dbReference type="SMART" id="SM00267">
    <property type="entry name" value="GGDEF"/>
    <property type="match status" value="1"/>
</dbReference>
<proteinExistence type="predicted"/>
<dbReference type="NCBIfam" id="TIGR00254">
    <property type="entry name" value="GGDEF"/>
    <property type="match status" value="1"/>
</dbReference>
<evidence type="ECO:0000256" key="3">
    <source>
        <dbReference type="ARBA" id="ARBA00034247"/>
    </source>
</evidence>
<dbReference type="GO" id="GO:0052621">
    <property type="term" value="F:diguanylate cyclase activity"/>
    <property type="evidence" value="ECO:0007669"/>
    <property type="project" value="UniProtKB-EC"/>
</dbReference>
<dbReference type="Gene3D" id="3.40.50.2300">
    <property type="match status" value="1"/>
</dbReference>
<dbReference type="Gene3D" id="3.30.70.270">
    <property type="match status" value="1"/>
</dbReference>
<dbReference type="SUPFAM" id="SSF55073">
    <property type="entry name" value="Nucleotide cyclase"/>
    <property type="match status" value="1"/>
</dbReference>
<dbReference type="PANTHER" id="PTHR45138">
    <property type="entry name" value="REGULATORY COMPONENTS OF SENSORY TRANSDUCTION SYSTEM"/>
    <property type="match status" value="1"/>
</dbReference>
<dbReference type="GO" id="GO:0000160">
    <property type="term" value="P:phosphorelay signal transduction system"/>
    <property type="evidence" value="ECO:0007669"/>
    <property type="project" value="InterPro"/>
</dbReference>
<evidence type="ECO:0000256" key="1">
    <source>
        <dbReference type="ARBA" id="ARBA00001946"/>
    </source>
</evidence>
<dbReference type="GO" id="GO:0005886">
    <property type="term" value="C:plasma membrane"/>
    <property type="evidence" value="ECO:0007669"/>
    <property type="project" value="TreeGrafter"/>
</dbReference>
<dbReference type="InterPro" id="IPR029787">
    <property type="entry name" value="Nucleotide_cyclase"/>
</dbReference>
<organism evidence="7 8">
    <name type="scientific">Alteromonas mediterranea</name>
    <dbReference type="NCBI Taxonomy" id="314275"/>
    <lineage>
        <taxon>Bacteria</taxon>
        <taxon>Pseudomonadati</taxon>
        <taxon>Pseudomonadota</taxon>
        <taxon>Gammaproteobacteria</taxon>
        <taxon>Alteromonadales</taxon>
        <taxon>Alteromonadaceae</taxon>
        <taxon>Alteromonas/Salinimonas group</taxon>
        <taxon>Alteromonas</taxon>
    </lineage>
</organism>
<evidence type="ECO:0000313" key="7">
    <source>
        <dbReference type="EMBL" id="AMJ78232.1"/>
    </source>
</evidence>
<dbReference type="InterPro" id="IPR043128">
    <property type="entry name" value="Rev_trsase/Diguanyl_cyclase"/>
</dbReference>
<evidence type="ECO:0000256" key="4">
    <source>
        <dbReference type="PROSITE-ProRule" id="PRU00169"/>
    </source>
</evidence>
<reference evidence="7 8" key="1">
    <citation type="submission" date="2015-12" db="EMBL/GenBank/DDBJ databases">
        <title>Intraspecies pangenome expansion in the marine bacterium Alteromonas.</title>
        <authorList>
            <person name="Lopez-Perez M."/>
            <person name="Rodriguez-Valera F."/>
        </authorList>
    </citation>
    <scope>NUCLEOTIDE SEQUENCE [LARGE SCALE GENOMIC DNA]</scope>
    <source>
        <strain evidence="7 8">UM8</strain>
    </source>
</reference>
<evidence type="ECO:0000313" key="8">
    <source>
        <dbReference type="Proteomes" id="UP000061468"/>
    </source>
</evidence>
<evidence type="ECO:0000256" key="2">
    <source>
        <dbReference type="ARBA" id="ARBA00012528"/>
    </source>
</evidence>
<dbReference type="Pfam" id="PF00990">
    <property type="entry name" value="GGDEF"/>
    <property type="match status" value="1"/>
</dbReference>
<dbReference type="SUPFAM" id="SSF52172">
    <property type="entry name" value="CheY-like"/>
    <property type="match status" value="1"/>
</dbReference>
<dbReference type="EC" id="2.7.7.65" evidence="2"/>
<dbReference type="CDD" id="cd01949">
    <property type="entry name" value="GGDEF"/>
    <property type="match status" value="1"/>
</dbReference>
<evidence type="ECO:0000259" key="6">
    <source>
        <dbReference type="PROSITE" id="PS50887"/>
    </source>
</evidence>
<dbReference type="SMART" id="SM00448">
    <property type="entry name" value="REC"/>
    <property type="match status" value="1"/>
</dbReference>
<dbReference type="InterPro" id="IPR000160">
    <property type="entry name" value="GGDEF_dom"/>
</dbReference>
<protein>
    <recommendedName>
        <fullName evidence="2">diguanylate cyclase</fullName>
        <ecNumber evidence="2">2.7.7.65</ecNumber>
    </recommendedName>
</protein>
<dbReference type="Proteomes" id="UP000061468">
    <property type="component" value="Chromosome"/>
</dbReference>
<keyword evidence="4" id="KW-0597">Phosphoprotein</keyword>
<dbReference type="PANTHER" id="PTHR45138:SF9">
    <property type="entry name" value="DIGUANYLATE CYCLASE DGCM-RELATED"/>
    <property type="match status" value="1"/>
</dbReference>
<name>A0AAC9ACX6_9ALTE</name>
<feature type="modified residue" description="4-aspartylphosphate" evidence="4">
    <location>
        <position position="61"/>
    </location>
</feature>
<dbReference type="GO" id="GO:1902201">
    <property type="term" value="P:negative regulation of bacterial-type flagellum-dependent cell motility"/>
    <property type="evidence" value="ECO:0007669"/>
    <property type="project" value="TreeGrafter"/>
</dbReference>
<evidence type="ECO:0000259" key="5">
    <source>
        <dbReference type="PROSITE" id="PS50110"/>
    </source>
</evidence>
<feature type="domain" description="Response regulatory" evidence="5">
    <location>
        <begin position="13"/>
        <end position="128"/>
    </location>
</feature>
<dbReference type="EMBL" id="CP013928">
    <property type="protein sequence ID" value="AMJ78232.1"/>
    <property type="molecule type" value="Genomic_DNA"/>
</dbReference>
<dbReference type="Pfam" id="PF00072">
    <property type="entry name" value="Response_reg"/>
    <property type="match status" value="1"/>
</dbReference>
<comment type="catalytic activity">
    <reaction evidence="3">
        <text>2 GTP = 3',3'-c-di-GMP + 2 diphosphate</text>
        <dbReference type="Rhea" id="RHEA:24898"/>
        <dbReference type="ChEBI" id="CHEBI:33019"/>
        <dbReference type="ChEBI" id="CHEBI:37565"/>
        <dbReference type="ChEBI" id="CHEBI:58805"/>
        <dbReference type="EC" id="2.7.7.65"/>
    </reaction>
</comment>
<dbReference type="InterPro" id="IPR011006">
    <property type="entry name" value="CheY-like_superfamily"/>
</dbReference>
<dbReference type="InterPro" id="IPR001789">
    <property type="entry name" value="Sig_transdc_resp-reg_receiver"/>
</dbReference>
<comment type="cofactor">
    <cofactor evidence="1">
        <name>Mg(2+)</name>
        <dbReference type="ChEBI" id="CHEBI:18420"/>
    </cofactor>
</comment>
<dbReference type="AlphaFoldDB" id="A0AAC9ACX6"/>
<dbReference type="GO" id="GO:0043709">
    <property type="term" value="P:cell adhesion involved in single-species biofilm formation"/>
    <property type="evidence" value="ECO:0007669"/>
    <property type="project" value="TreeGrafter"/>
</dbReference>
<feature type="domain" description="GGDEF" evidence="6">
    <location>
        <begin position="171"/>
        <end position="306"/>
    </location>
</feature>